<dbReference type="SUPFAM" id="SSF109604">
    <property type="entry name" value="HD-domain/PDEase-like"/>
    <property type="match status" value="1"/>
</dbReference>
<sequence length="388" mass="43506">MTGRAPWASRPDASRGRLHKEQNETERGPRDAFQRDRDRIIHSISFRRLRGKTQVFLAPDGDHFRVRLTHSLEVAQIGRTIARTLGLNEDLTEALCLAHDIGHPPFGHAGEDALKAALREQGGFDHNGHTLRVLSEVDSPYPRWRGLNLTWETLEGLAKHNGPVRHPGWALREADAGFPLELSQWSSLEAQVAAIADDIAYDNHDIDDGLRAGLLTLDQILAVPVVAAGWDEVRRRFPDLETGRLVGELIRGQIGRMVNDLIAETRRRVRAADVQSAAEVREAGQCLAGFSEEMRLAERDLKRFMYANLYHHPVQLAAAQAAHGIVAGLFSAYRDDPRRLPEGWAERLPPEEPWRSRHIADFIAGMTDLYAIARYRELVGPIDLPDGF</sequence>
<feature type="compositionally biased region" description="Basic and acidic residues" evidence="3">
    <location>
        <begin position="12"/>
        <end position="34"/>
    </location>
</feature>
<name>A0A369VXU2_9SPHN</name>
<evidence type="ECO:0000259" key="4">
    <source>
        <dbReference type="PROSITE" id="PS51831"/>
    </source>
</evidence>
<feature type="domain" description="HD" evidence="4">
    <location>
        <begin position="67"/>
        <end position="202"/>
    </location>
</feature>
<evidence type="ECO:0000256" key="3">
    <source>
        <dbReference type="SAM" id="MobiDB-lite"/>
    </source>
</evidence>
<proteinExistence type="inferred from homology"/>
<dbReference type="InterPro" id="IPR006674">
    <property type="entry name" value="HD_domain"/>
</dbReference>
<comment type="caution">
    <text evidence="5">The sequence shown here is derived from an EMBL/GenBank/DDBJ whole genome shotgun (WGS) entry which is preliminary data.</text>
</comment>
<comment type="similarity">
    <text evidence="2">Belongs to the dGTPase family. Type 2 subfamily.</text>
</comment>
<reference evidence="5 6" key="1">
    <citation type="submission" date="2018-07" db="EMBL/GenBank/DDBJ databases">
        <title>a novel species of Sphingomonas isolated from the rhizosphere soil of Araceae plant.</title>
        <authorList>
            <person name="Zhiyong W."/>
            <person name="Qinglan Z."/>
            <person name="Zhiwei F."/>
            <person name="Ding X."/>
            <person name="Gejiao W."/>
            <person name="Shixue Z."/>
        </authorList>
    </citation>
    <scope>NUCLEOTIDE SEQUENCE [LARGE SCALE GENOMIC DNA]</scope>
    <source>
        <strain evidence="5 6">WZY 27</strain>
    </source>
</reference>
<feature type="region of interest" description="Disordered" evidence="3">
    <location>
        <begin position="1"/>
        <end position="34"/>
    </location>
</feature>
<dbReference type="NCBIfam" id="NF002326">
    <property type="entry name" value="PRK01286.1-1"/>
    <property type="match status" value="1"/>
</dbReference>
<dbReference type="InterPro" id="IPR026875">
    <property type="entry name" value="PHydrolase_assoc_dom"/>
</dbReference>
<dbReference type="HAMAP" id="MF_01212">
    <property type="entry name" value="dGTPase_type2"/>
    <property type="match status" value="1"/>
</dbReference>
<dbReference type="RefSeq" id="WP_114686533.1">
    <property type="nucleotide sequence ID" value="NZ_QQNB01000001.1"/>
</dbReference>
<dbReference type="Proteomes" id="UP000253918">
    <property type="component" value="Unassembled WGS sequence"/>
</dbReference>
<dbReference type="PANTHER" id="PTHR11373">
    <property type="entry name" value="DEOXYNUCLEOSIDE TRIPHOSPHATE TRIPHOSPHOHYDROLASE"/>
    <property type="match status" value="1"/>
</dbReference>
<dbReference type="InterPro" id="IPR006261">
    <property type="entry name" value="dGTPase"/>
</dbReference>
<dbReference type="GO" id="GO:0008832">
    <property type="term" value="F:dGTPase activity"/>
    <property type="evidence" value="ECO:0007669"/>
    <property type="project" value="TreeGrafter"/>
</dbReference>
<dbReference type="GO" id="GO:0006203">
    <property type="term" value="P:dGTP catabolic process"/>
    <property type="evidence" value="ECO:0007669"/>
    <property type="project" value="TreeGrafter"/>
</dbReference>
<evidence type="ECO:0000256" key="1">
    <source>
        <dbReference type="ARBA" id="ARBA00022801"/>
    </source>
</evidence>
<evidence type="ECO:0000313" key="6">
    <source>
        <dbReference type="Proteomes" id="UP000253918"/>
    </source>
</evidence>
<dbReference type="OrthoDB" id="9803619at2"/>
<dbReference type="PANTHER" id="PTHR11373:SF43">
    <property type="entry name" value="DEOXYGUANOSINETRIPHOSPHATE TRIPHOSPHOHYDROLASE-LIKE PROTEIN"/>
    <property type="match status" value="1"/>
</dbReference>
<dbReference type="Pfam" id="PF01966">
    <property type="entry name" value="HD"/>
    <property type="match status" value="1"/>
</dbReference>
<protein>
    <recommendedName>
        <fullName evidence="2">Deoxyguanosinetriphosphate triphosphohydrolase-like protein</fullName>
    </recommendedName>
</protein>
<dbReference type="EMBL" id="QQNB01000001">
    <property type="protein sequence ID" value="RDE06953.1"/>
    <property type="molecule type" value="Genomic_DNA"/>
</dbReference>
<dbReference type="NCBIfam" id="TIGR01353">
    <property type="entry name" value="dGTP_triPase"/>
    <property type="match status" value="1"/>
</dbReference>
<keyword evidence="6" id="KW-1185">Reference proteome</keyword>
<dbReference type="SMART" id="SM00471">
    <property type="entry name" value="HDc"/>
    <property type="match status" value="1"/>
</dbReference>
<dbReference type="CDD" id="cd00077">
    <property type="entry name" value="HDc"/>
    <property type="match status" value="1"/>
</dbReference>
<evidence type="ECO:0000313" key="5">
    <source>
        <dbReference type="EMBL" id="RDE06953.1"/>
    </source>
</evidence>
<gene>
    <name evidence="5" type="ORF">DVW87_04595</name>
</gene>
<dbReference type="PROSITE" id="PS51831">
    <property type="entry name" value="HD"/>
    <property type="match status" value="1"/>
</dbReference>
<dbReference type="InterPro" id="IPR023023">
    <property type="entry name" value="dNTPase_2"/>
</dbReference>
<evidence type="ECO:0000256" key="2">
    <source>
        <dbReference type="HAMAP-Rule" id="MF_01212"/>
    </source>
</evidence>
<dbReference type="Pfam" id="PF13286">
    <property type="entry name" value="HD_assoc"/>
    <property type="match status" value="1"/>
</dbReference>
<dbReference type="Gene3D" id="1.10.3210.10">
    <property type="entry name" value="Hypothetical protein af1432"/>
    <property type="match status" value="1"/>
</dbReference>
<dbReference type="InterPro" id="IPR050135">
    <property type="entry name" value="dGTPase-like"/>
</dbReference>
<organism evidence="5 6">
    <name type="scientific">Sphingomonas aracearum</name>
    <dbReference type="NCBI Taxonomy" id="2283317"/>
    <lineage>
        <taxon>Bacteria</taxon>
        <taxon>Pseudomonadati</taxon>
        <taxon>Pseudomonadota</taxon>
        <taxon>Alphaproteobacteria</taxon>
        <taxon>Sphingomonadales</taxon>
        <taxon>Sphingomonadaceae</taxon>
        <taxon>Sphingomonas</taxon>
    </lineage>
</organism>
<dbReference type="AlphaFoldDB" id="A0A369VXU2"/>
<keyword evidence="1 2" id="KW-0378">Hydrolase</keyword>
<dbReference type="InterPro" id="IPR003607">
    <property type="entry name" value="HD/PDEase_dom"/>
</dbReference>
<accession>A0A369VXU2</accession>